<evidence type="ECO:0000313" key="7">
    <source>
        <dbReference type="Proteomes" id="UP000016638"/>
    </source>
</evidence>
<dbReference type="SUPFAM" id="SSF56059">
    <property type="entry name" value="Glutathione synthetase ATP-binding domain-like"/>
    <property type="match status" value="1"/>
</dbReference>
<evidence type="ECO:0000256" key="4">
    <source>
        <dbReference type="PROSITE-ProRule" id="PRU00409"/>
    </source>
</evidence>
<dbReference type="OrthoDB" id="9803907at2"/>
<dbReference type="STRING" id="1125712.HMPREF1316_1210"/>
<dbReference type="GO" id="GO:0016874">
    <property type="term" value="F:ligase activity"/>
    <property type="evidence" value="ECO:0007669"/>
    <property type="project" value="UniProtKB-KW"/>
</dbReference>
<dbReference type="RefSeq" id="WP_021727082.1">
    <property type="nucleotide sequence ID" value="NZ_AWEZ01000067.1"/>
</dbReference>
<keyword evidence="3 4" id="KW-0067">ATP-binding</keyword>
<dbReference type="InterPro" id="IPR052032">
    <property type="entry name" value="ATP-dep_AA_Ligase"/>
</dbReference>
<keyword evidence="2 4" id="KW-0547">Nucleotide-binding</keyword>
<dbReference type="EMBL" id="AWEZ01000067">
    <property type="protein sequence ID" value="ERL06309.1"/>
    <property type="molecule type" value="Genomic_DNA"/>
</dbReference>
<evidence type="ECO:0000313" key="6">
    <source>
        <dbReference type="EMBL" id="ERL06309.1"/>
    </source>
</evidence>
<dbReference type="eggNOG" id="COG0027">
    <property type="taxonomic scope" value="Bacteria"/>
</dbReference>
<dbReference type="AlphaFoldDB" id="U2SZT7"/>
<dbReference type="Gene3D" id="3.40.50.20">
    <property type="match status" value="1"/>
</dbReference>
<dbReference type="PROSITE" id="PS50975">
    <property type="entry name" value="ATP_GRASP"/>
    <property type="match status" value="1"/>
</dbReference>
<sequence>MQKLLMLGTSLGSVDIVRKAQGMGCHVIVTDGLAPEASRAKLVADESWPIDTGNVGALEERCRAEGVGGVFAGVSEFNLDRTIELCGRLGLPCYIAPEGWETARNKGRFLDICHREGVPTADQYAPDPALMDQAVTELATGGVRDATRARLDEELAAVRFPVVVKPVDCSGNQGVSFCDTPEELVRAWQLVRQVSENPRVVVEQRLVGDEFSIVYALVGGQARMLRLGATYNEPGHPPNIYDFGTTISTGYCTYLRDVDPGVRRVLAASGCRDGIASVQAIRTADGVFHLFELGYRLTADMGYDKMIAMTGFDAIQWLLDFQLGRGHEADELPRPPERPMRESSNVYFFFAAHAGTIASIRGLEELEGTLVDDPQARRDVADDHIAVDMLAQEGMEVTAGRLMGKLTFHAYDAAAVVATLRHINARVSIRDERGRDLVVRFSRYADLLAAEAQEQAPDQG</sequence>
<protein>
    <submittedName>
        <fullName evidence="6">Phosphoribosylamine--glycine ligase-like protein</fullName>
    </submittedName>
</protein>
<organism evidence="6 7">
    <name type="scientific">Olsenella profusa F0195</name>
    <dbReference type="NCBI Taxonomy" id="1125712"/>
    <lineage>
        <taxon>Bacteria</taxon>
        <taxon>Bacillati</taxon>
        <taxon>Actinomycetota</taxon>
        <taxon>Coriobacteriia</taxon>
        <taxon>Coriobacteriales</taxon>
        <taxon>Atopobiaceae</taxon>
        <taxon>Olsenella</taxon>
    </lineage>
</organism>
<dbReference type="GO" id="GO:0046872">
    <property type="term" value="F:metal ion binding"/>
    <property type="evidence" value="ECO:0007669"/>
    <property type="project" value="InterPro"/>
</dbReference>
<evidence type="ECO:0000256" key="2">
    <source>
        <dbReference type="ARBA" id="ARBA00022741"/>
    </source>
</evidence>
<dbReference type="PANTHER" id="PTHR43585">
    <property type="entry name" value="FUMIPYRROLE BIOSYNTHESIS PROTEIN C"/>
    <property type="match status" value="1"/>
</dbReference>
<evidence type="ECO:0000256" key="3">
    <source>
        <dbReference type="ARBA" id="ARBA00022840"/>
    </source>
</evidence>
<evidence type="ECO:0000256" key="1">
    <source>
        <dbReference type="ARBA" id="ARBA00022598"/>
    </source>
</evidence>
<dbReference type="InterPro" id="IPR013815">
    <property type="entry name" value="ATP_grasp_subdomain_1"/>
</dbReference>
<name>U2SZT7_9ACTN</name>
<gene>
    <name evidence="6" type="ORF">HMPREF1316_1210</name>
</gene>
<dbReference type="GO" id="GO:0005524">
    <property type="term" value="F:ATP binding"/>
    <property type="evidence" value="ECO:0007669"/>
    <property type="project" value="UniProtKB-UniRule"/>
</dbReference>
<dbReference type="Gene3D" id="3.30.1490.20">
    <property type="entry name" value="ATP-grasp fold, A domain"/>
    <property type="match status" value="1"/>
</dbReference>
<keyword evidence="7" id="KW-1185">Reference proteome</keyword>
<dbReference type="Proteomes" id="UP000016638">
    <property type="component" value="Unassembled WGS sequence"/>
</dbReference>
<keyword evidence="1 6" id="KW-0436">Ligase</keyword>
<accession>U2SZT7</accession>
<dbReference type="InterPro" id="IPR011761">
    <property type="entry name" value="ATP-grasp"/>
</dbReference>
<proteinExistence type="predicted"/>
<dbReference type="Gene3D" id="3.30.470.20">
    <property type="entry name" value="ATP-grasp fold, B domain"/>
    <property type="match status" value="1"/>
</dbReference>
<dbReference type="PANTHER" id="PTHR43585:SF2">
    <property type="entry name" value="ATP-GRASP ENZYME FSQD"/>
    <property type="match status" value="1"/>
</dbReference>
<comment type="caution">
    <text evidence="6">The sequence shown here is derived from an EMBL/GenBank/DDBJ whole genome shotgun (WGS) entry which is preliminary data.</text>
</comment>
<dbReference type="PATRIC" id="fig|1125712.3.peg.2208"/>
<feature type="domain" description="ATP-grasp" evidence="5">
    <location>
        <begin position="127"/>
        <end position="323"/>
    </location>
</feature>
<evidence type="ECO:0000259" key="5">
    <source>
        <dbReference type="PROSITE" id="PS50975"/>
    </source>
</evidence>
<reference evidence="6 7" key="1">
    <citation type="submission" date="2013-08" db="EMBL/GenBank/DDBJ databases">
        <authorList>
            <person name="Durkin A.S."/>
            <person name="Haft D.R."/>
            <person name="McCorrison J."/>
            <person name="Torralba M."/>
            <person name="Gillis M."/>
            <person name="Haft D.H."/>
            <person name="Methe B."/>
            <person name="Sutton G."/>
            <person name="Nelson K.E."/>
        </authorList>
    </citation>
    <scope>NUCLEOTIDE SEQUENCE [LARGE SCALE GENOMIC DNA]</scope>
    <source>
        <strain evidence="6 7">F0195</strain>
    </source>
</reference>